<comment type="caution">
    <text evidence="1">The sequence shown here is derived from an EMBL/GenBank/DDBJ whole genome shotgun (WGS) entry which is preliminary data.</text>
</comment>
<reference evidence="1 2" key="1">
    <citation type="journal article" date="2012" name="FEBS Lett.">
        <title>Anammox organism KSU-1 expresses a NirK-type copper-containing nitrite reductase instead of a NirS-type with cytochrome cd1.</title>
        <authorList>
            <person name="Hira D."/>
            <person name="Toh H."/>
            <person name="Migita C.T."/>
            <person name="Okubo H."/>
            <person name="Nishiyama T."/>
            <person name="Hattori M."/>
            <person name="Furukawa K."/>
            <person name="Fujii T."/>
        </authorList>
    </citation>
    <scope>NUCLEOTIDE SEQUENCE [LARGE SCALE GENOMIC DNA]</scope>
</reference>
<name>I3IMY4_9BACT</name>
<protein>
    <submittedName>
        <fullName evidence="1">Uncharacterized protein</fullName>
    </submittedName>
</protein>
<dbReference type="InterPro" id="IPR003669">
    <property type="entry name" value="Thymidylate_synthase_ThyX"/>
</dbReference>
<dbReference type="InterPro" id="IPR036098">
    <property type="entry name" value="Thymidylate_synthase_ThyX_sf"/>
</dbReference>
<dbReference type="GO" id="GO:0050797">
    <property type="term" value="F:thymidylate synthase (FAD) activity"/>
    <property type="evidence" value="ECO:0007669"/>
    <property type="project" value="InterPro"/>
</dbReference>
<accession>I3IMY4</accession>
<sequence>MRIIKPSIEILDRLDETELLKRLECVGRICYKSENKITDTSCVNFVKKIINSGHHSILEHINISVRVTCDRGVAGMILDEFTFLWPNVFGDIVR</sequence>
<dbReference type="Gene3D" id="3.30.1360.170">
    <property type="match status" value="1"/>
</dbReference>
<gene>
    <name evidence="1" type="ORF">KSU1_C1483</name>
</gene>
<keyword evidence="2" id="KW-1185">Reference proteome</keyword>
<dbReference type="STRING" id="247490.KSU1_C1483"/>
<dbReference type="AlphaFoldDB" id="I3IMY4"/>
<dbReference type="EMBL" id="BAFH01000003">
    <property type="protein sequence ID" value="GAB63079.1"/>
    <property type="molecule type" value="Genomic_DNA"/>
</dbReference>
<dbReference type="OrthoDB" id="9780625at2"/>
<dbReference type="GO" id="GO:0006231">
    <property type="term" value="P:dTMP biosynthetic process"/>
    <property type="evidence" value="ECO:0007669"/>
    <property type="project" value="InterPro"/>
</dbReference>
<organism evidence="1 2">
    <name type="scientific">Candidatus Jettenia caeni</name>
    <dbReference type="NCBI Taxonomy" id="247490"/>
    <lineage>
        <taxon>Bacteria</taxon>
        <taxon>Pseudomonadati</taxon>
        <taxon>Planctomycetota</taxon>
        <taxon>Candidatus Brocadiia</taxon>
        <taxon>Candidatus Brocadiales</taxon>
        <taxon>Candidatus Brocadiaceae</taxon>
        <taxon>Candidatus Jettenia</taxon>
    </lineage>
</organism>
<evidence type="ECO:0000313" key="1">
    <source>
        <dbReference type="EMBL" id="GAB63079.1"/>
    </source>
</evidence>
<dbReference type="GO" id="GO:0050660">
    <property type="term" value="F:flavin adenine dinucleotide binding"/>
    <property type="evidence" value="ECO:0007669"/>
    <property type="project" value="InterPro"/>
</dbReference>
<dbReference type="Pfam" id="PF02511">
    <property type="entry name" value="Thy1"/>
    <property type="match status" value="1"/>
</dbReference>
<dbReference type="SUPFAM" id="SSF69796">
    <property type="entry name" value="Thymidylate synthase-complementing protein Thy1"/>
    <property type="match status" value="1"/>
</dbReference>
<dbReference type="eggNOG" id="COG1351">
    <property type="taxonomic scope" value="Bacteria"/>
</dbReference>
<evidence type="ECO:0000313" key="2">
    <source>
        <dbReference type="Proteomes" id="UP000002985"/>
    </source>
</evidence>
<dbReference type="Proteomes" id="UP000002985">
    <property type="component" value="Unassembled WGS sequence"/>
</dbReference>
<proteinExistence type="predicted"/>